<evidence type="ECO:0000259" key="7">
    <source>
        <dbReference type="PROSITE" id="PS50066"/>
    </source>
</evidence>
<dbReference type="SUPFAM" id="SSF55455">
    <property type="entry name" value="SRF-like"/>
    <property type="match status" value="2"/>
</dbReference>
<dbReference type="PROSITE" id="PS50066">
    <property type="entry name" value="MADS_BOX_2"/>
    <property type="match status" value="2"/>
</dbReference>
<organism evidence="8 9">
    <name type="scientific">Xanthoceras sorbifolium</name>
    <dbReference type="NCBI Taxonomy" id="99658"/>
    <lineage>
        <taxon>Eukaryota</taxon>
        <taxon>Viridiplantae</taxon>
        <taxon>Streptophyta</taxon>
        <taxon>Embryophyta</taxon>
        <taxon>Tracheophyta</taxon>
        <taxon>Spermatophyta</taxon>
        <taxon>Magnoliopsida</taxon>
        <taxon>eudicotyledons</taxon>
        <taxon>Gunneridae</taxon>
        <taxon>Pentapetalae</taxon>
        <taxon>rosids</taxon>
        <taxon>malvids</taxon>
        <taxon>Sapindales</taxon>
        <taxon>Sapindaceae</taxon>
        <taxon>Xanthoceroideae</taxon>
        <taxon>Xanthoceras</taxon>
    </lineage>
</organism>
<dbReference type="Pfam" id="PF00319">
    <property type="entry name" value="SRF-TF"/>
    <property type="match status" value="2"/>
</dbReference>
<comment type="caution">
    <text evidence="8">The sequence shown here is derived from an EMBL/GenBank/DDBJ whole genome shotgun (WGS) entry which is preliminary data.</text>
</comment>
<protein>
    <recommendedName>
        <fullName evidence="7">MADS-box domain-containing protein</fullName>
    </recommendedName>
</protein>
<evidence type="ECO:0000256" key="3">
    <source>
        <dbReference type="ARBA" id="ARBA00023125"/>
    </source>
</evidence>
<dbReference type="InterPro" id="IPR002100">
    <property type="entry name" value="TF_MADSbox"/>
</dbReference>
<evidence type="ECO:0000256" key="5">
    <source>
        <dbReference type="ARBA" id="ARBA00023242"/>
    </source>
</evidence>
<feature type="domain" description="MADS-box" evidence="7">
    <location>
        <begin position="217"/>
        <end position="277"/>
    </location>
</feature>
<feature type="coiled-coil region" evidence="6">
    <location>
        <begin position="300"/>
        <end position="368"/>
    </location>
</feature>
<evidence type="ECO:0000313" key="9">
    <source>
        <dbReference type="Proteomes" id="UP000827721"/>
    </source>
</evidence>
<evidence type="ECO:0000313" key="8">
    <source>
        <dbReference type="EMBL" id="KAH7565656.1"/>
    </source>
</evidence>
<comment type="subcellular location">
    <subcellularLocation>
        <location evidence="1">Nucleus</location>
    </subcellularLocation>
</comment>
<keyword evidence="5" id="KW-0539">Nucleus</keyword>
<keyword evidence="9" id="KW-1185">Reference proteome</keyword>
<dbReference type="PANTHER" id="PTHR11945:SF776">
    <property type="entry name" value="AGAMOUS-LIKE 50-RELATED"/>
    <property type="match status" value="1"/>
</dbReference>
<gene>
    <name evidence="8" type="ORF">JRO89_XS09G0240800</name>
</gene>
<dbReference type="PRINTS" id="PR00404">
    <property type="entry name" value="MADSDOMAIN"/>
</dbReference>
<dbReference type="Gene3D" id="3.40.1810.10">
    <property type="entry name" value="Transcription factor, MADS-box"/>
    <property type="match status" value="2"/>
</dbReference>
<sequence length="409" mass="47116">MEVPKIKRRGRLKIEMKKVEDHSKRMTTFTKRRQGLFKKAGELSELFGAKIAVIAFSESGKPYSCGDVDSVFDQYLTGKVPDDSDTTEEGGKKPVVAEEEKDTGFWWVKPVEETMFGWLKEYEVAILELKKSVEAKLVEVRRVKAEAKASSSSSLSSNSLDRNHSVIVNDTDNIHYRYDKFVYDQYRNEDFANFDFGRVDFLHHKQSSKKMNIKKTRGRLKIEMKKVEHEAKREVTFSKRKKGLFSKAGELCELCGAEVALIIFSPHLKPFTFGNPDANDILHRYLTGIDSPGEASRRVLQGVNAVREEYMESIKRLEEEEKKISKDKIDSSNGGFWWDQGIEDITELDELEQYVESMQKLKKIVQARVDVLSTANFEASFIDEFTNQNLLDQNNNFNFSSHSYWFDAI</sequence>
<evidence type="ECO:0000256" key="2">
    <source>
        <dbReference type="ARBA" id="ARBA00023015"/>
    </source>
</evidence>
<dbReference type="PANTHER" id="PTHR11945">
    <property type="entry name" value="MADS BOX PROTEIN"/>
    <property type="match status" value="1"/>
</dbReference>
<evidence type="ECO:0000256" key="1">
    <source>
        <dbReference type="ARBA" id="ARBA00004123"/>
    </source>
</evidence>
<dbReference type="CDD" id="cd00120">
    <property type="entry name" value="MADS"/>
    <property type="match status" value="1"/>
</dbReference>
<evidence type="ECO:0000256" key="4">
    <source>
        <dbReference type="ARBA" id="ARBA00023163"/>
    </source>
</evidence>
<keyword evidence="3" id="KW-0238">DNA-binding</keyword>
<dbReference type="SMART" id="SM00432">
    <property type="entry name" value="MADS"/>
    <property type="match status" value="2"/>
</dbReference>
<name>A0ABQ8HMR1_9ROSI</name>
<feature type="domain" description="MADS-box" evidence="7">
    <location>
        <begin position="9"/>
        <end position="69"/>
    </location>
</feature>
<dbReference type="EMBL" id="JAFEMO010000009">
    <property type="protein sequence ID" value="KAH7565656.1"/>
    <property type="molecule type" value="Genomic_DNA"/>
</dbReference>
<dbReference type="Proteomes" id="UP000827721">
    <property type="component" value="Unassembled WGS sequence"/>
</dbReference>
<keyword evidence="4" id="KW-0804">Transcription</keyword>
<evidence type="ECO:0000256" key="6">
    <source>
        <dbReference type="SAM" id="Coils"/>
    </source>
</evidence>
<dbReference type="InterPro" id="IPR036879">
    <property type="entry name" value="TF_MADSbox_sf"/>
</dbReference>
<keyword evidence="2" id="KW-0805">Transcription regulation</keyword>
<accession>A0ABQ8HMR1</accession>
<keyword evidence="6" id="KW-0175">Coiled coil</keyword>
<reference evidence="8 9" key="1">
    <citation type="submission" date="2021-02" db="EMBL/GenBank/DDBJ databases">
        <title>Plant Genome Project.</title>
        <authorList>
            <person name="Zhang R.-G."/>
        </authorList>
    </citation>
    <scope>NUCLEOTIDE SEQUENCE [LARGE SCALE GENOMIC DNA]</scope>
    <source>
        <tissue evidence="8">Leaves</tissue>
    </source>
</reference>
<proteinExistence type="predicted"/>